<organism evidence="1">
    <name type="scientific">viral metagenome</name>
    <dbReference type="NCBI Taxonomy" id="1070528"/>
    <lineage>
        <taxon>unclassified sequences</taxon>
        <taxon>metagenomes</taxon>
        <taxon>organismal metagenomes</taxon>
    </lineage>
</organism>
<name>A0A6C0J1V6_9ZZZZ</name>
<sequence>MYVRGRSKSQQVRAIIRQENPGEIIKREDLIRLIDYSYRRGPYGDLYLEVDRYELF</sequence>
<dbReference type="EMBL" id="MN740283">
    <property type="protein sequence ID" value="QHT97633.1"/>
    <property type="molecule type" value="Genomic_DNA"/>
</dbReference>
<dbReference type="AlphaFoldDB" id="A0A6C0J1V6"/>
<evidence type="ECO:0000313" key="1">
    <source>
        <dbReference type="EMBL" id="QHT97633.1"/>
    </source>
</evidence>
<accession>A0A6C0J1V6</accession>
<proteinExistence type="predicted"/>
<reference evidence="1" key="1">
    <citation type="journal article" date="2020" name="Nature">
        <title>Giant virus diversity and host interactions through global metagenomics.</title>
        <authorList>
            <person name="Schulz F."/>
            <person name="Roux S."/>
            <person name="Paez-Espino D."/>
            <person name="Jungbluth S."/>
            <person name="Walsh D.A."/>
            <person name="Denef V.J."/>
            <person name="McMahon K.D."/>
            <person name="Konstantinidis K.T."/>
            <person name="Eloe-Fadrosh E.A."/>
            <person name="Kyrpides N.C."/>
            <person name="Woyke T."/>
        </authorList>
    </citation>
    <scope>NUCLEOTIDE SEQUENCE</scope>
    <source>
        <strain evidence="1">GVMAG-M-3300025572-1</strain>
    </source>
</reference>
<protein>
    <submittedName>
        <fullName evidence="1">Uncharacterized protein</fullName>
    </submittedName>
</protein>